<dbReference type="GO" id="GO:0016460">
    <property type="term" value="C:myosin II complex"/>
    <property type="evidence" value="ECO:0007669"/>
    <property type="project" value="TreeGrafter"/>
</dbReference>
<dbReference type="Pfam" id="PF13499">
    <property type="entry name" value="EF-hand_7"/>
    <property type="match status" value="2"/>
</dbReference>
<dbReference type="PROSITE" id="PS00018">
    <property type="entry name" value="EF_HAND_1"/>
    <property type="match status" value="2"/>
</dbReference>
<feature type="region of interest" description="Disordered" evidence="3">
    <location>
        <begin position="1"/>
        <end position="35"/>
    </location>
</feature>
<dbReference type="Gene3D" id="1.10.238.10">
    <property type="entry name" value="EF-hand"/>
    <property type="match status" value="2"/>
</dbReference>
<proteinExistence type="predicted"/>
<dbReference type="SUPFAM" id="SSF47473">
    <property type="entry name" value="EF-hand"/>
    <property type="match status" value="1"/>
</dbReference>
<dbReference type="InterPro" id="IPR011992">
    <property type="entry name" value="EF-hand-dom_pair"/>
</dbReference>
<evidence type="ECO:0000313" key="6">
    <source>
        <dbReference type="Proteomes" id="UP001347796"/>
    </source>
</evidence>
<gene>
    <name evidence="5" type="ORF">SNE40_013747</name>
</gene>
<dbReference type="PANTHER" id="PTHR23048">
    <property type="entry name" value="MYOSIN LIGHT CHAIN 1, 3"/>
    <property type="match status" value="1"/>
</dbReference>
<protein>
    <recommendedName>
        <fullName evidence="4">EF-hand domain-containing protein</fullName>
    </recommendedName>
</protein>
<feature type="domain" description="EF-hand" evidence="4">
    <location>
        <begin position="149"/>
        <end position="184"/>
    </location>
</feature>
<dbReference type="GO" id="GO:0005509">
    <property type="term" value="F:calcium ion binding"/>
    <property type="evidence" value="ECO:0007669"/>
    <property type="project" value="InterPro"/>
</dbReference>
<keyword evidence="1" id="KW-0677">Repeat</keyword>
<evidence type="ECO:0000256" key="1">
    <source>
        <dbReference type="ARBA" id="ARBA00022737"/>
    </source>
</evidence>
<feature type="compositionally biased region" description="Polar residues" evidence="3">
    <location>
        <begin position="18"/>
        <end position="29"/>
    </location>
</feature>
<dbReference type="PROSITE" id="PS50222">
    <property type="entry name" value="EF_HAND_2"/>
    <property type="match status" value="3"/>
</dbReference>
<feature type="compositionally biased region" description="Basic residues" evidence="3">
    <location>
        <begin position="1"/>
        <end position="17"/>
    </location>
</feature>
<dbReference type="PANTHER" id="PTHR23048:SF59">
    <property type="entry name" value="EF-HAND SUPERFAMILY PROTEIN"/>
    <property type="match status" value="1"/>
</dbReference>
<evidence type="ECO:0000313" key="5">
    <source>
        <dbReference type="EMBL" id="KAK6175242.1"/>
    </source>
</evidence>
<accession>A0AAN8PBF8</accession>
<organism evidence="5 6">
    <name type="scientific">Patella caerulea</name>
    <name type="common">Rayed Mediterranean limpet</name>
    <dbReference type="NCBI Taxonomy" id="87958"/>
    <lineage>
        <taxon>Eukaryota</taxon>
        <taxon>Metazoa</taxon>
        <taxon>Spiralia</taxon>
        <taxon>Lophotrochozoa</taxon>
        <taxon>Mollusca</taxon>
        <taxon>Gastropoda</taxon>
        <taxon>Patellogastropoda</taxon>
        <taxon>Patelloidea</taxon>
        <taxon>Patellidae</taxon>
        <taxon>Patella</taxon>
    </lineage>
</organism>
<dbReference type="AlphaFoldDB" id="A0AAN8PBF8"/>
<dbReference type="SMART" id="SM00054">
    <property type="entry name" value="EFh"/>
    <property type="match status" value="3"/>
</dbReference>
<dbReference type="CDD" id="cd00051">
    <property type="entry name" value="EFh"/>
    <property type="match status" value="2"/>
</dbReference>
<dbReference type="EMBL" id="JAZGQO010000010">
    <property type="protein sequence ID" value="KAK6175242.1"/>
    <property type="molecule type" value="Genomic_DNA"/>
</dbReference>
<reference evidence="5 6" key="1">
    <citation type="submission" date="2024-01" db="EMBL/GenBank/DDBJ databases">
        <title>The genome of the rayed Mediterranean limpet Patella caerulea (Linnaeus, 1758).</title>
        <authorList>
            <person name="Anh-Thu Weber A."/>
            <person name="Halstead-Nussloch G."/>
        </authorList>
    </citation>
    <scope>NUCLEOTIDE SEQUENCE [LARGE SCALE GENOMIC DNA]</scope>
    <source>
        <strain evidence="5">AATW-2023a</strain>
        <tissue evidence="5">Whole specimen</tissue>
    </source>
</reference>
<name>A0AAN8PBF8_PATCE</name>
<dbReference type="Proteomes" id="UP001347796">
    <property type="component" value="Unassembled WGS sequence"/>
</dbReference>
<keyword evidence="2" id="KW-0106">Calcium</keyword>
<feature type="domain" description="EF-hand" evidence="4">
    <location>
        <begin position="185"/>
        <end position="220"/>
    </location>
</feature>
<dbReference type="InterPro" id="IPR050230">
    <property type="entry name" value="CALM/Myosin/TropC-like"/>
</dbReference>
<evidence type="ECO:0000256" key="2">
    <source>
        <dbReference type="ARBA" id="ARBA00022837"/>
    </source>
</evidence>
<comment type="caution">
    <text evidence="5">The sequence shown here is derived from an EMBL/GenBank/DDBJ whole genome shotgun (WGS) entry which is preliminary data.</text>
</comment>
<keyword evidence="6" id="KW-1185">Reference proteome</keyword>
<feature type="domain" description="EF-hand" evidence="4">
    <location>
        <begin position="75"/>
        <end position="110"/>
    </location>
</feature>
<dbReference type="InterPro" id="IPR002048">
    <property type="entry name" value="EF_hand_dom"/>
</dbReference>
<dbReference type="InterPro" id="IPR018247">
    <property type="entry name" value="EF_Hand_1_Ca_BS"/>
</dbReference>
<sequence length="220" mass="24663">MPGKKKLKGKKKGKKATKSSAVSQKSTDVLQPEAISQPVLPREKLIDLLTSNPVDEKEVHGNKVSTRVLKELTPQEIRDLRIVFDLFDINNDGFIGSAELRRALKALGFKVSKIEAQKLIVDSSAKGMSLITFTEFLETVIDRQGDTRDIYDEILKGFKMFDIDETGSISIDNLRIACQDTGLKFTQKDLEEMIVEADINGDGLIDQSEFIRIMLQTNLF</sequence>
<evidence type="ECO:0000256" key="3">
    <source>
        <dbReference type="SAM" id="MobiDB-lite"/>
    </source>
</evidence>
<evidence type="ECO:0000259" key="4">
    <source>
        <dbReference type="PROSITE" id="PS50222"/>
    </source>
</evidence>
<dbReference type="FunFam" id="1.10.238.10:FF:000003">
    <property type="entry name" value="Calmodulin A"/>
    <property type="match status" value="1"/>
</dbReference>